<dbReference type="GO" id="GO:0005739">
    <property type="term" value="C:mitochondrion"/>
    <property type="evidence" value="ECO:0007669"/>
    <property type="project" value="UniProtKB-SubCell"/>
</dbReference>
<dbReference type="GO" id="GO:0008535">
    <property type="term" value="P:respiratory chain complex IV assembly"/>
    <property type="evidence" value="ECO:0007669"/>
    <property type="project" value="InterPro"/>
</dbReference>
<evidence type="ECO:0000256" key="3">
    <source>
        <dbReference type="ARBA" id="ARBA00023157"/>
    </source>
</evidence>
<keyword evidence="3" id="KW-1015">Disulfide bond</keyword>
<evidence type="ECO:0000313" key="4">
    <source>
        <dbReference type="Proteomes" id="UP000515160"/>
    </source>
</evidence>
<dbReference type="Pfam" id="PF02297">
    <property type="entry name" value="COX6B"/>
    <property type="match status" value="1"/>
</dbReference>
<proteinExistence type="predicted"/>
<dbReference type="PANTHER" id="PTHR46690:SF1">
    <property type="entry name" value="CYTOCHROME C OXIDASE ASSEMBLY FACTOR 6 HOMOLOG"/>
    <property type="match status" value="1"/>
</dbReference>
<keyword evidence="2" id="KW-0496">Mitochondrion</keyword>
<dbReference type="RefSeq" id="XP_034104807.1">
    <property type="nucleotide sequence ID" value="XM_034248916.2"/>
</dbReference>
<dbReference type="GeneID" id="117568330"/>
<evidence type="ECO:0000256" key="2">
    <source>
        <dbReference type="ARBA" id="ARBA00023128"/>
    </source>
</evidence>
<dbReference type="InterPro" id="IPR042289">
    <property type="entry name" value="COA6"/>
</dbReference>
<gene>
    <name evidence="5" type="primary">LOC117568330</name>
</gene>
<dbReference type="InterPro" id="IPR036549">
    <property type="entry name" value="CX6/COA6-like_sf"/>
</dbReference>
<accession>A0A6P8Y9I8</accession>
<name>A0A6P8Y9I8_DROAB</name>
<keyword evidence="4" id="KW-1185">Reference proteome</keyword>
<dbReference type="PROSITE" id="PS51808">
    <property type="entry name" value="CHCH"/>
    <property type="match status" value="1"/>
</dbReference>
<evidence type="ECO:0000313" key="5">
    <source>
        <dbReference type="RefSeq" id="XP_034104807.1"/>
    </source>
</evidence>
<comment type="subcellular location">
    <subcellularLocation>
        <location evidence="1">Mitochondrion</location>
    </subcellularLocation>
</comment>
<dbReference type="SUPFAM" id="SSF47694">
    <property type="entry name" value="Cytochrome c oxidase subunit h"/>
    <property type="match status" value="1"/>
</dbReference>
<evidence type="ECO:0000256" key="1">
    <source>
        <dbReference type="ARBA" id="ARBA00004173"/>
    </source>
</evidence>
<sequence>MSFPDKAERAKCWANRDDYWKCLDENAPKHSSTSGEKVPSACQAMRKAFEKSCPGQWVKHFDRKRTYEQFKEKMASGYDPLEERAKAAGGAGAGAGATPGK</sequence>
<dbReference type="Gene3D" id="1.10.10.140">
    <property type="entry name" value="Cytochrome c oxidase, subunit VIb"/>
    <property type="match status" value="1"/>
</dbReference>
<dbReference type="Proteomes" id="UP000515160">
    <property type="component" value="Chromosome X"/>
</dbReference>
<reference evidence="5" key="1">
    <citation type="submission" date="2025-08" db="UniProtKB">
        <authorList>
            <consortium name="RefSeq"/>
        </authorList>
    </citation>
    <scope>IDENTIFICATION</scope>
    <source>
        <strain evidence="5">15112-1751.03</strain>
        <tissue evidence="5">Whole Adult</tissue>
    </source>
</reference>
<dbReference type="OrthoDB" id="16284at2759"/>
<dbReference type="AlphaFoldDB" id="A0A6P8Y9I8"/>
<organism evidence="4 5">
    <name type="scientific">Drosophila albomicans</name>
    <name type="common">Fruit fly</name>
    <dbReference type="NCBI Taxonomy" id="7291"/>
    <lineage>
        <taxon>Eukaryota</taxon>
        <taxon>Metazoa</taxon>
        <taxon>Ecdysozoa</taxon>
        <taxon>Arthropoda</taxon>
        <taxon>Hexapoda</taxon>
        <taxon>Insecta</taxon>
        <taxon>Pterygota</taxon>
        <taxon>Neoptera</taxon>
        <taxon>Endopterygota</taxon>
        <taxon>Diptera</taxon>
        <taxon>Brachycera</taxon>
        <taxon>Muscomorpha</taxon>
        <taxon>Ephydroidea</taxon>
        <taxon>Drosophilidae</taxon>
        <taxon>Drosophila</taxon>
    </lineage>
</organism>
<protein>
    <submittedName>
        <fullName evidence="5">Cytochrome c oxidase assembly factor 6 homolog</fullName>
    </submittedName>
</protein>
<dbReference type="GO" id="GO:0042775">
    <property type="term" value="P:mitochondrial ATP synthesis coupled electron transport"/>
    <property type="evidence" value="ECO:0007669"/>
    <property type="project" value="TreeGrafter"/>
</dbReference>
<dbReference type="PANTHER" id="PTHR46690">
    <property type="entry name" value="CYTOCHROME C OXIDASE ASSEMBLY FACTOR 6 HOMOLOG"/>
    <property type="match status" value="1"/>
</dbReference>
<dbReference type="InterPro" id="IPR048280">
    <property type="entry name" value="COX6B-like"/>
</dbReference>